<dbReference type="EMBL" id="AEJF01000366">
    <property type="protein sequence ID" value="KLU20139.1"/>
    <property type="molecule type" value="Genomic_DNA"/>
</dbReference>
<protein>
    <submittedName>
        <fullName evidence="1">Uncharacterized protein</fullName>
    </submittedName>
</protein>
<evidence type="ECO:0000313" key="2">
    <source>
        <dbReference type="Proteomes" id="UP000035963"/>
    </source>
</evidence>
<name>A0A0J1CHZ5_9BURK</name>
<dbReference type="Proteomes" id="UP000035963">
    <property type="component" value="Unassembled WGS sequence"/>
</dbReference>
<gene>
    <name evidence="1" type="ORF">EOS_43040</name>
</gene>
<dbReference type="OrthoDB" id="9022430at2"/>
<evidence type="ECO:0000313" key="1">
    <source>
        <dbReference type="EMBL" id="KLU20139.1"/>
    </source>
</evidence>
<dbReference type="PATRIC" id="fig|908627.4.peg.9677"/>
<feature type="non-terminal residue" evidence="1">
    <location>
        <position position="1"/>
    </location>
</feature>
<reference evidence="1 2" key="1">
    <citation type="journal article" date="2015" name="Genome Announc.">
        <title>Draft Genome Sequence of Burkholderia sp. Strain PML1(12), an Ectomycorrhizosphere-Inhabiting Bacterium with Effective Mineral-Weathering Ability.</title>
        <authorList>
            <person name="Uroz S."/>
            <person name="Oger P."/>
        </authorList>
    </citation>
    <scope>NUCLEOTIDE SEQUENCE [LARGE SCALE GENOMIC DNA]</scope>
    <source>
        <strain evidence="2">PML1(12)</strain>
    </source>
</reference>
<keyword evidence="2" id="KW-1185">Reference proteome</keyword>
<sequence>ARLAERLANPAHVYFATDAVTHTLLLRVSGRLSETEQSETEDMLSQFAQKWARTGAVFSRNLYGDLSFLPIGLERHVELLTELDDLDQQVRAMRARQAWILARLEQPA</sequence>
<dbReference type="RefSeq" id="WP_047898354.1">
    <property type="nucleotide sequence ID" value="NZ_AEJF01000366.1"/>
</dbReference>
<dbReference type="AlphaFoldDB" id="A0A0J1CHZ5"/>
<accession>A0A0J1CHZ5</accession>
<comment type="caution">
    <text evidence="1">The sequence shown here is derived from an EMBL/GenBank/DDBJ whole genome shotgun (WGS) entry which is preliminary data.</text>
</comment>
<organism evidence="1 2">
    <name type="scientific">Caballeronia mineralivorans PML1(12)</name>
    <dbReference type="NCBI Taxonomy" id="908627"/>
    <lineage>
        <taxon>Bacteria</taxon>
        <taxon>Pseudomonadati</taxon>
        <taxon>Pseudomonadota</taxon>
        <taxon>Betaproteobacteria</taxon>
        <taxon>Burkholderiales</taxon>
        <taxon>Burkholderiaceae</taxon>
        <taxon>Caballeronia</taxon>
    </lineage>
</organism>
<proteinExistence type="predicted"/>